<evidence type="ECO:0000259" key="1">
    <source>
        <dbReference type="Pfam" id="PF18735"/>
    </source>
</evidence>
<name>A0AAW3IPE7_VIBPH</name>
<reference evidence="2 3" key="1">
    <citation type="submission" date="2015-07" db="EMBL/GenBank/DDBJ databases">
        <title>Foodborne Vibrio parahaemolyticus Isolates.</title>
        <authorList>
            <person name="Ronholm J."/>
            <person name="Petronella N."/>
            <person name="Kenwell R."/>
            <person name="Banerjee S."/>
        </authorList>
    </citation>
    <scope>NUCLEOTIDE SEQUENCE [LARGE SCALE GENOMIC DNA]</scope>
    <source>
        <strain evidence="2 3">HS-06-05</strain>
    </source>
</reference>
<proteinExistence type="predicted"/>
<dbReference type="AlphaFoldDB" id="A0AAW3IPE7"/>
<protein>
    <recommendedName>
        <fullName evidence="1">RiboL-PSP-HEPN domain-containing protein</fullName>
    </recommendedName>
</protein>
<dbReference type="InterPro" id="IPR041519">
    <property type="entry name" value="HEPN_RiboL-PSP"/>
</dbReference>
<feature type="domain" description="RiboL-PSP-HEPN" evidence="1">
    <location>
        <begin position="15"/>
        <end position="228"/>
    </location>
</feature>
<evidence type="ECO:0000313" key="2">
    <source>
        <dbReference type="EMBL" id="KOY20919.1"/>
    </source>
</evidence>
<evidence type="ECO:0000313" key="3">
    <source>
        <dbReference type="Proteomes" id="UP000037697"/>
    </source>
</evidence>
<comment type="caution">
    <text evidence="2">The sequence shown here is derived from an EMBL/GenBank/DDBJ whole genome shotgun (WGS) entry which is preliminary data.</text>
</comment>
<gene>
    <name evidence="2" type="ORF">ACX05_22060</name>
</gene>
<organism evidence="2 3">
    <name type="scientific">Vibrio parahaemolyticus</name>
    <dbReference type="NCBI Taxonomy" id="670"/>
    <lineage>
        <taxon>Bacteria</taxon>
        <taxon>Pseudomonadati</taxon>
        <taxon>Pseudomonadota</taxon>
        <taxon>Gammaproteobacteria</taxon>
        <taxon>Vibrionales</taxon>
        <taxon>Vibrionaceae</taxon>
        <taxon>Vibrio</taxon>
    </lineage>
</organism>
<dbReference type="RefSeq" id="WP_053812587.1">
    <property type="nucleotide sequence ID" value="NZ_JACVHN010000002.1"/>
</dbReference>
<dbReference type="Pfam" id="PF18735">
    <property type="entry name" value="HEPN_RiboL-PSP"/>
    <property type="match status" value="1"/>
</dbReference>
<dbReference type="EMBL" id="LIRS01000142">
    <property type="protein sequence ID" value="KOY20919.1"/>
    <property type="molecule type" value="Genomic_DNA"/>
</dbReference>
<dbReference type="Proteomes" id="UP000037697">
    <property type="component" value="Unassembled WGS sequence"/>
</dbReference>
<sequence>MPLTQPFDAVQDFNDSLDEVETLLRLADGYNKLNKQDKRSLILRSAVLFLGTHLECLFESIVEEYIYKIEQMALRRDQLPEKLILSSVQHHFTEELIKKIRSGNPRCKQDIVKLAKIIECTQPVTEIKLDTSFSYGKHGSNVVEKLFSRIDINEIFELCVVTEEIESLLSEDLELVTVDIKQKFNTLTGVRNGLIHENKSPNTTTFNSILGDIKHYRTFASSLERLLKSKLTEIHDNAQNAA</sequence>
<accession>A0AAW3IPE7</accession>